<reference evidence="2" key="1">
    <citation type="submission" date="2021-04" db="EMBL/GenBank/DDBJ databases">
        <title>Luteolibacter sp. 32A isolated from the skin of an Anderson's salamander (Ambystoma andersonii).</title>
        <authorList>
            <person name="Spergser J."/>
            <person name="Busse H.-J."/>
        </authorList>
    </citation>
    <scope>NUCLEOTIDE SEQUENCE</scope>
    <source>
        <strain evidence="2">32A</strain>
    </source>
</reference>
<gene>
    <name evidence="2" type="ORF">KBB96_03510</name>
</gene>
<keyword evidence="1" id="KW-0812">Transmembrane</keyword>
<name>A0A975J0V2_9BACT</name>
<dbReference type="EMBL" id="CP073100">
    <property type="protein sequence ID" value="QUE51961.1"/>
    <property type="molecule type" value="Genomic_DNA"/>
</dbReference>
<dbReference type="Proteomes" id="UP000676169">
    <property type="component" value="Chromosome"/>
</dbReference>
<dbReference type="AlphaFoldDB" id="A0A975J0V2"/>
<protein>
    <submittedName>
        <fullName evidence="2">Uncharacterized protein</fullName>
    </submittedName>
</protein>
<organism evidence="2 3">
    <name type="scientific">Luteolibacter ambystomatis</name>
    <dbReference type="NCBI Taxonomy" id="2824561"/>
    <lineage>
        <taxon>Bacteria</taxon>
        <taxon>Pseudomonadati</taxon>
        <taxon>Verrucomicrobiota</taxon>
        <taxon>Verrucomicrobiia</taxon>
        <taxon>Verrucomicrobiales</taxon>
        <taxon>Verrucomicrobiaceae</taxon>
        <taxon>Luteolibacter</taxon>
    </lineage>
</organism>
<dbReference type="KEGG" id="lamb:KBB96_03510"/>
<keyword evidence="1" id="KW-0472">Membrane</keyword>
<keyword evidence="3" id="KW-1185">Reference proteome</keyword>
<evidence type="ECO:0000313" key="2">
    <source>
        <dbReference type="EMBL" id="QUE51961.1"/>
    </source>
</evidence>
<sequence length="121" mass="13323">MHPPYASPMEDDNREKETAELIKTLAFKGLSLPMIQARLKKEGLDNQLPNSEVDRIFHQAQTGRGLVRRPGRLLPRIVGTVAVLGGITAGCIIGFLDIKVVCSILFGLILIFRPENAQDAM</sequence>
<accession>A0A975J0V2</accession>
<proteinExistence type="predicted"/>
<keyword evidence="1" id="KW-1133">Transmembrane helix</keyword>
<evidence type="ECO:0000256" key="1">
    <source>
        <dbReference type="SAM" id="Phobius"/>
    </source>
</evidence>
<feature type="transmembrane region" description="Helical" evidence="1">
    <location>
        <begin position="78"/>
        <end position="111"/>
    </location>
</feature>
<evidence type="ECO:0000313" key="3">
    <source>
        <dbReference type="Proteomes" id="UP000676169"/>
    </source>
</evidence>
<dbReference type="RefSeq" id="WP_211632326.1">
    <property type="nucleotide sequence ID" value="NZ_CP073100.1"/>
</dbReference>